<proteinExistence type="predicted"/>
<keyword evidence="1" id="KW-0812">Transmembrane</keyword>
<sequence>MSSENYIMIALLGAVVGAIVVWLQRSKRNESGKGR</sequence>
<keyword evidence="1" id="KW-1133">Transmembrane helix</keyword>
<dbReference type="Proteomes" id="UP000225972">
    <property type="component" value="Unassembled WGS sequence"/>
</dbReference>
<accession>A0A238JEZ1</accession>
<organism evidence="2 3">
    <name type="scientific">Pelagimonas phthalicica</name>
    <dbReference type="NCBI Taxonomy" id="1037362"/>
    <lineage>
        <taxon>Bacteria</taxon>
        <taxon>Pseudomonadati</taxon>
        <taxon>Pseudomonadota</taxon>
        <taxon>Alphaproteobacteria</taxon>
        <taxon>Rhodobacterales</taxon>
        <taxon>Roseobacteraceae</taxon>
        <taxon>Pelagimonas</taxon>
    </lineage>
</organism>
<feature type="transmembrane region" description="Helical" evidence="1">
    <location>
        <begin position="6"/>
        <end position="23"/>
    </location>
</feature>
<name>A0A238JEZ1_9RHOB</name>
<evidence type="ECO:0000256" key="1">
    <source>
        <dbReference type="SAM" id="Phobius"/>
    </source>
</evidence>
<dbReference type="AlphaFoldDB" id="A0A238JEZ1"/>
<protein>
    <submittedName>
        <fullName evidence="2">Uncharacterized protein</fullName>
    </submittedName>
</protein>
<gene>
    <name evidence="2" type="ORF">TRP8649_02657</name>
</gene>
<keyword evidence="3" id="KW-1185">Reference proteome</keyword>
<reference evidence="3" key="1">
    <citation type="submission" date="2017-05" db="EMBL/GenBank/DDBJ databases">
        <authorList>
            <person name="Rodrigo-Torres L."/>
            <person name="Arahal R. D."/>
            <person name="Lucena T."/>
        </authorList>
    </citation>
    <scope>NUCLEOTIDE SEQUENCE [LARGE SCALE GENOMIC DNA]</scope>
    <source>
        <strain evidence="3">CECT 8649</strain>
    </source>
</reference>
<dbReference type="EMBL" id="FXXP01000002">
    <property type="protein sequence ID" value="SMX28532.1"/>
    <property type="molecule type" value="Genomic_DNA"/>
</dbReference>
<evidence type="ECO:0000313" key="3">
    <source>
        <dbReference type="Proteomes" id="UP000225972"/>
    </source>
</evidence>
<keyword evidence="1" id="KW-0472">Membrane</keyword>
<evidence type="ECO:0000313" key="2">
    <source>
        <dbReference type="EMBL" id="SMX28532.1"/>
    </source>
</evidence>